<feature type="domain" description="Carboxylesterase type B" evidence="4">
    <location>
        <begin position="7"/>
        <end position="454"/>
    </location>
</feature>
<evidence type="ECO:0000256" key="2">
    <source>
        <dbReference type="ARBA" id="ARBA00022801"/>
    </source>
</evidence>
<evidence type="ECO:0000313" key="6">
    <source>
        <dbReference type="Proteomes" id="UP001597419"/>
    </source>
</evidence>
<dbReference type="EMBL" id="JBHUKU010000021">
    <property type="protein sequence ID" value="MFD2463469.1"/>
    <property type="molecule type" value="Genomic_DNA"/>
</dbReference>
<sequence>MTDRTRQPEVRTSEGVVAGRWRSGVAEFRGVPYARPPVGELRFAAPVPSPSWAGTRQATEFGPLPPQSGPVRVEAAHETDWLTLNVSTPDPGAAGLPVLVWIPGGGYVISVSGDPTYDPAALCGAGVVVVSVNYRVGVEGFGFIDGAPANRGLLDQIAALDWVRRNIARFGGDPARVTVAGQSAGAGSIAALLVTAPARGLFHRAIAHSVPGLFARPALAERVTAALAKGLGTSATALHEVDPWRLADELTAFNAGLSGRHDLWGPMAQTGTGVCPVLDGTLLTRTPWSALADARQSGVDLLVGHTRDEFRLFSVMAGLVGAFTAEQAQTALDRFAPRPDGEHGYRAAYPEASPAELLETVLSDALFRMPSQQLAEANALAGGTSYLFELCLAAPGLGGSLGACHSLDVSLAFGTLDSPTGRQVFGEVPAPAALRVSRELQRAWIGFVTTGDPGWAAHRPDRRLTRVLDVESKTVPYPEEASRRIWAHHTPVPFG</sequence>
<comment type="caution">
    <text evidence="5">The sequence shown here is derived from an EMBL/GenBank/DDBJ whole genome shotgun (WGS) entry which is preliminary data.</text>
</comment>
<dbReference type="InterPro" id="IPR019826">
    <property type="entry name" value="Carboxylesterase_B_AS"/>
</dbReference>
<proteinExistence type="inferred from homology"/>
<reference evidence="6" key="1">
    <citation type="journal article" date="2019" name="Int. J. Syst. Evol. Microbiol.">
        <title>The Global Catalogue of Microorganisms (GCM) 10K type strain sequencing project: providing services to taxonomists for standard genome sequencing and annotation.</title>
        <authorList>
            <consortium name="The Broad Institute Genomics Platform"/>
            <consortium name="The Broad Institute Genome Sequencing Center for Infectious Disease"/>
            <person name="Wu L."/>
            <person name="Ma J."/>
        </authorList>
    </citation>
    <scope>NUCLEOTIDE SEQUENCE [LARGE SCALE GENOMIC DNA]</scope>
    <source>
        <strain evidence="6">CGMCC 4.7643</strain>
    </source>
</reference>
<evidence type="ECO:0000313" key="5">
    <source>
        <dbReference type="EMBL" id="MFD2463469.1"/>
    </source>
</evidence>
<keyword evidence="2 3" id="KW-0378">Hydrolase</keyword>
<gene>
    <name evidence="5" type="ORF">ACFSYJ_32990</name>
</gene>
<organism evidence="5 6">
    <name type="scientific">Amycolatopsis samaneae</name>
    <dbReference type="NCBI Taxonomy" id="664691"/>
    <lineage>
        <taxon>Bacteria</taxon>
        <taxon>Bacillati</taxon>
        <taxon>Actinomycetota</taxon>
        <taxon>Actinomycetes</taxon>
        <taxon>Pseudonocardiales</taxon>
        <taxon>Pseudonocardiaceae</taxon>
        <taxon>Amycolatopsis</taxon>
    </lineage>
</organism>
<evidence type="ECO:0000256" key="3">
    <source>
        <dbReference type="RuleBase" id="RU361235"/>
    </source>
</evidence>
<protein>
    <recommendedName>
        <fullName evidence="3">Carboxylic ester hydrolase</fullName>
        <ecNumber evidence="3">3.1.1.-</ecNumber>
    </recommendedName>
</protein>
<dbReference type="PROSITE" id="PS00122">
    <property type="entry name" value="CARBOXYLESTERASE_B_1"/>
    <property type="match status" value="1"/>
</dbReference>
<dbReference type="RefSeq" id="WP_345400285.1">
    <property type="nucleotide sequence ID" value="NZ_BAABHG010000011.1"/>
</dbReference>
<dbReference type="Gene3D" id="3.40.50.1820">
    <property type="entry name" value="alpha/beta hydrolase"/>
    <property type="match status" value="1"/>
</dbReference>
<dbReference type="InterPro" id="IPR002018">
    <property type="entry name" value="CarbesteraseB"/>
</dbReference>
<keyword evidence="6" id="KW-1185">Reference proteome</keyword>
<name>A0ABW5GRD6_9PSEU</name>
<evidence type="ECO:0000256" key="1">
    <source>
        <dbReference type="ARBA" id="ARBA00005964"/>
    </source>
</evidence>
<accession>A0ABW5GRD6</accession>
<dbReference type="InterPro" id="IPR050309">
    <property type="entry name" value="Type-B_Carboxylest/Lipase"/>
</dbReference>
<dbReference type="PANTHER" id="PTHR11559">
    <property type="entry name" value="CARBOXYLESTERASE"/>
    <property type="match status" value="1"/>
</dbReference>
<dbReference type="EC" id="3.1.1.-" evidence="3"/>
<comment type="similarity">
    <text evidence="1 3">Belongs to the type-B carboxylesterase/lipase family.</text>
</comment>
<dbReference type="InterPro" id="IPR029058">
    <property type="entry name" value="AB_hydrolase_fold"/>
</dbReference>
<dbReference type="SUPFAM" id="SSF53474">
    <property type="entry name" value="alpha/beta-Hydrolases"/>
    <property type="match status" value="1"/>
</dbReference>
<dbReference type="Proteomes" id="UP001597419">
    <property type="component" value="Unassembled WGS sequence"/>
</dbReference>
<dbReference type="Pfam" id="PF00135">
    <property type="entry name" value="COesterase"/>
    <property type="match status" value="1"/>
</dbReference>
<evidence type="ECO:0000259" key="4">
    <source>
        <dbReference type="Pfam" id="PF00135"/>
    </source>
</evidence>